<proteinExistence type="predicted"/>
<reference evidence="3 4" key="1">
    <citation type="journal article" date="2013" name="PLoS Genet.">
        <title>Genomic mechanisms accounting for the adaptation to parasitism in nematode-trapping fungi.</title>
        <authorList>
            <person name="Meerupati T."/>
            <person name="Andersson K.M."/>
            <person name="Friman E."/>
            <person name="Kumar D."/>
            <person name="Tunlid A."/>
            <person name="Ahren D."/>
        </authorList>
    </citation>
    <scope>NUCLEOTIDE SEQUENCE [LARGE SCALE GENOMIC DNA]</scope>
    <source>
        <strain evidence="3 4">CBS 200.50</strain>
    </source>
</reference>
<gene>
    <name evidence="3" type="ORF">H072_182</name>
</gene>
<dbReference type="InterPro" id="IPR000210">
    <property type="entry name" value="BTB/POZ_dom"/>
</dbReference>
<name>S8ASC0_DACHA</name>
<keyword evidence="4" id="KW-1185">Reference proteome</keyword>
<dbReference type="OrthoDB" id="5410768at2759"/>
<dbReference type="InterPro" id="IPR011333">
    <property type="entry name" value="SKP1/BTB/POZ_sf"/>
</dbReference>
<feature type="region of interest" description="Disordered" evidence="1">
    <location>
        <begin position="21"/>
        <end position="81"/>
    </location>
</feature>
<feature type="domain" description="BTB" evidence="2">
    <location>
        <begin position="101"/>
        <end position="206"/>
    </location>
</feature>
<dbReference type="Gene3D" id="3.30.710.10">
    <property type="entry name" value="Potassium Channel Kv1.1, Chain A"/>
    <property type="match status" value="1"/>
</dbReference>
<dbReference type="HOGENOM" id="CLU_823912_0_0_1"/>
<dbReference type="Proteomes" id="UP000015100">
    <property type="component" value="Unassembled WGS sequence"/>
</dbReference>
<evidence type="ECO:0000256" key="1">
    <source>
        <dbReference type="SAM" id="MobiDB-lite"/>
    </source>
</evidence>
<feature type="compositionally biased region" description="Basic and acidic residues" evidence="1">
    <location>
        <begin position="21"/>
        <end position="32"/>
    </location>
</feature>
<evidence type="ECO:0000259" key="2">
    <source>
        <dbReference type="Pfam" id="PF00651"/>
    </source>
</evidence>
<dbReference type="EMBL" id="AQGS01000003">
    <property type="protein sequence ID" value="EPS45865.1"/>
    <property type="molecule type" value="Genomic_DNA"/>
</dbReference>
<organism evidence="3 4">
    <name type="scientific">Dactylellina haptotyla (strain CBS 200.50)</name>
    <name type="common">Nematode-trapping fungus</name>
    <name type="synonym">Monacrosporium haptotylum</name>
    <dbReference type="NCBI Taxonomy" id="1284197"/>
    <lineage>
        <taxon>Eukaryota</taxon>
        <taxon>Fungi</taxon>
        <taxon>Dikarya</taxon>
        <taxon>Ascomycota</taxon>
        <taxon>Pezizomycotina</taxon>
        <taxon>Orbiliomycetes</taxon>
        <taxon>Orbiliales</taxon>
        <taxon>Orbiliaceae</taxon>
        <taxon>Dactylellina</taxon>
    </lineage>
</organism>
<comment type="caution">
    <text evidence="3">The sequence shown here is derived from an EMBL/GenBank/DDBJ whole genome shotgun (WGS) entry which is preliminary data.</text>
</comment>
<dbReference type="Pfam" id="PF00651">
    <property type="entry name" value="BTB"/>
    <property type="match status" value="1"/>
</dbReference>
<accession>S8ASC0</accession>
<evidence type="ECO:0000313" key="4">
    <source>
        <dbReference type="Proteomes" id="UP000015100"/>
    </source>
</evidence>
<sequence>MALSLAEHMRHINKLMSDVEKGDFKEGGENSSDHNLAVTNDDFGPIPTESPDTYNHPDGNKATQDFGNISQIHPDNAVGAREPPAKRLKTTIEQEPGQSRFSKLFNDPEFSDLQVTVGAGEQATVYHMHQAIVCASAGYIKRECQKQISTIGRKTINIPDIQPYTFAEIGMWIYDEHYYPNVSPNKTSELLEAAEYLEVKVFRETVLSMMMAKSGQYISGFCKLRRGNSSCVWALVEGTCNIARVTDWIEARKFVKTWLPDLKPPPAWILSLAKESKSGLLAALMLDCLTELVGTTMCHDCMHDNIENSIDCLVCGKGLYTDQWLAERDAFQGLITG</sequence>
<protein>
    <recommendedName>
        <fullName evidence="2">BTB domain-containing protein</fullName>
    </recommendedName>
</protein>
<feature type="compositionally biased region" description="Polar residues" evidence="1">
    <location>
        <begin position="61"/>
        <end position="73"/>
    </location>
</feature>
<reference evidence="4" key="2">
    <citation type="submission" date="2013-04" db="EMBL/GenBank/DDBJ databases">
        <title>Genomic mechanisms accounting for the adaptation to parasitism in nematode-trapping fungi.</title>
        <authorList>
            <person name="Ahren D.G."/>
        </authorList>
    </citation>
    <scope>NUCLEOTIDE SEQUENCE [LARGE SCALE GENOMIC DNA]</scope>
    <source>
        <strain evidence="4">CBS 200.50</strain>
    </source>
</reference>
<dbReference type="SUPFAM" id="SSF54695">
    <property type="entry name" value="POZ domain"/>
    <property type="match status" value="1"/>
</dbReference>
<evidence type="ECO:0000313" key="3">
    <source>
        <dbReference type="EMBL" id="EPS45865.1"/>
    </source>
</evidence>
<dbReference type="CDD" id="cd18186">
    <property type="entry name" value="BTB_POZ_ZBTB_KLHL-like"/>
    <property type="match status" value="1"/>
</dbReference>
<dbReference type="AlphaFoldDB" id="S8ASC0"/>